<dbReference type="GO" id="GO:0006011">
    <property type="term" value="P:UDP-alpha-D-glucose metabolic process"/>
    <property type="evidence" value="ECO:0007669"/>
    <property type="project" value="InterPro"/>
</dbReference>
<comment type="caution">
    <text evidence="16">The sequence shown here is derived from an EMBL/GenBank/DDBJ whole genome shotgun (WGS) entry which is preliminary data.</text>
</comment>
<keyword evidence="8 15" id="KW-0997">Cell inner membrane</keyword>
<dbReference type="GO" id="GO:0005886">
    <property type="term" value="C:plasma membrane"/>
    <property type="evidence" value="ECO:0007669"/>
    <property type="project" value="UniProtKB-SubCell"/>
</dbReference>
<comment type="similarity">
    <text evidence="4 15">Belongs to the AcsB/BcsB family.</text>
</comment>
<comment type="pathway">
    <text evidence="3 15">Glycan metabolism; bacterial cellulose biosynthesis.</text>
</comment>
<keyword evidence="7 15" id="KW-1003">Cell membrane</keyword>
<evidence type="ECO:0000256" key="8">
    <source>
        <dbReference type="ARBA" id="ARBA00022519"/>
    </source>
</evidence>
<keyword evidence="13 15" id="KW-0472">Membrane</keyword>
<evidence type="ECO:0000256" key="13">
    <source>
        <dbReference type="ARBA" id="ARBA00023136"/>
    </source>
</evidence>
<evidence type="ECO:0000256" key="12">
    <source>
        <dbReference type="ARBA" id="ARBA00022989"/>
    </source>
</evidence>
<evidence type="ECO:0000256" key="2">
    <source>
        <dbReference type="ARBA" id="ARBA00004377"/>
    </source>
</evidence>
<feature type="signal peptide" evidence="15">
    <location>
        <begin position="1"/>
        <end position="22"/>
    </location>
</feature>
<evidence type="ECO:0000313" key="16">
    <source>
        <dbReference type="EMBL" id="OAT77281.1"/>
    </source>
</evidence>
<keyword evidence="9 15" id="KW-0973">c-di-GMP</keyword>
<evidence type="ECO:0000256" key="11">
    <source>
        <dbReference type="ARBA" id="ARBA00022916"/>
    </source>
</evidence>
<evidence type="ECO:0000256" key="10">
    <source>
        <dbReference type="ARBA" id="ARBA00022692"/>
    </source>
</evidence>
<keyword evidence="10 15" id="KW-0812">Transmembrane</keyword>
<evidence type="ECO:0000313" key="17">
    <source>
        <dbReference type="Proteomes" id="UP000078225"/>
    </source>
</evidence>
<organism evidence="16 17">
    <name type="scientific">Mangrovibacter phragmitis</name>
    <dbReference type="NCBI Taxonomy" id="1691903"/>
    <lineage>
        <taxon>Bacteria</taxon>
        <taxon>Pseudomonadati</taxon>
        <taxon>Pseudomonadota</taxon>
        <taxon>Gammaproteobacteria</taxon>
        <taxon>Enterobacterales</taxon>
        <taxon>Enterobacteriaceae</taxon>
        <taxon>Mangrovibacter</taxon>
    </lineage>
</organism>
<dbReference type="PANTHER" id="PTHR39083">
    <property type="entry name" value="CYCLIC DI-GMP-BINDING PROTEIN"/>
    <property type="match status" value="1"/>
</dbReference>
<name>A0A1B7L531_9ENTR</name>
<evidence type="ECO:0000256" key="5">
    <source>
        <dbReference type="ARBA" id="ARBA00011437"/>
    </source>
</evidence>
<comment type="function">
    <text evidence="1 15">Binds the cellulose synthase activator, bis-(3'-5') cyclic diguanylic acid (c-di-GMP).</text>
</comment>
<protein>
    <recommendedName>
        <fullName evidence="6 15">Cyclic di-GMP-binding protein</fullName>
    </recommendedName>
    <alternativeName>
        <fullName evidence="14 15">Cellulose synthase regulatory subunit</fullName>
    </alternativeName>
</protein>
<keyword evidence="17" id="KW-1185">Reference proteome</keyword>
<feature type="chain" id="PRO_5015214563" description="Cyclic di-GMP-binding protein" evidence="15">
    <location>
        <begin position="23"/>
        <end position="777"/>
    </location>
</feature>
<keyword evidence="11 15" id="KW-0135">Cellulose biosynthesis</keyword>
<evidence type="ECO:0000256" key="15">
    <source>
        <dbReference type="RuleBase" id="RU365021"/>
    </source>
</evidence>
<dbReference type="Gene3D" id="2.60.120.260">
    <property type="entry name" value="Galactose-binding domain-like"/>
    <property type="match status" value="2"/>
</dbReference>
<evidence type="ECO:0000256" key="7">
    <source>
        <dbReference type="ARBA" id="ARBA00022475"/>
    </source>
</evidence>
<dbReference type="AlphaFoldDB" id="A0A1B7L531"/>
<dbReference type="EMBL" id="LYRP01000012">
    <property type="protein sequence ID" value="OAT77281.1"/>
    <property type="molecule type" value="Genomic_DNA"/>
</dbReference>
<comment type="subcellular location">
    <subcellularLocation>
        <location evidence="2">Cell inner membrane</location>
        <topology evidence="2">Single-pass membrane protein</topology>
    </subcellularLocation>
</comment>
<feature type="transmembrane region" description="Helical" evidence="15">
    <location>
        <begin position="740"/>
        <end position="762"/>
    </location>
</feature>
<dbReference type="OrthoDB" id="9806702at2"/>
<accession>A0A1B7L531</accession>
<evidence type="ECO:0000256" key="3">
    <source>
        <dbReference type="ARBA" id="ARBA00005186"/>
    </source>
</evidence>
<evidence type="ECO:0000256" key="14">
    <source>
        <dbReference type="ARBA" id="ARBA00033444"/>
    </source>
</evidence>
<evidence type="ECO:0000256" key="6">
    <source>
        <dbReference type="ARBA" id="ARBA00021844"/>
    </source>
</evidence>
<evidence type="ECO:0000256" key="1">
    <source>
        <dbReference type="ARBA" id="ARBA00002057"/>
    </source>
</evidence>
<proteinExistence type="inferred from homology"/>
<dbReference type="PRINTS" id="PR01440">
    <property type="entry name" value="CELLSNTHASEB"/>
</dbReference>
<dbReference type="PANTHER" id="PTHR39083:SF1">
    <property type="entry name" value="CYCLIC DI-GMP-BINDING PROTEIN"/>
    <property type="match status" value="1"/>
</dbReference>
<gene>
    <name evidence="16" type="ORF">A9B99_06585</name>
</gene>
<dbReference type="Pfam" id="PF03170">
    <property type="entry name" value="BcsB"/>
    <property type="match status" value="1"/>
</dbReference>
<reference evidence="17" key="1">
    <citation type="submission" date="2016-05" db="EMBL/GenBank/DDBJ databases">
        <authorList>
            <person name="Behera P."/>
            <person name="Vaishampayan P."/>
            <person name="Singh N."/>
            <person name="Raina V."/>
            <person name="Suar M."/>
            <person name="Pattnaik A."/>
            <person name="Rastogi G."/>
        </authorList>
    </citation>
    <scope>NUCLEOTIDE SEQUENCE [LARGE SCALE GENOMIC DNA]</scope>
    <source>
        <strain evidence="17">MP23</strain>
    </source>
</reference>
<dbReference type="InterPro" id="IPR003920">
    <property type="entry name" value="Cell_synth_B"/>
</dbReference>
<evidence type="ECO:0000256" key="4">
    <source>
        <dbReference type="ARBA" id="ARBA00010714"/>
    </source>
</evidence>
<dbReference type="Proteomes" id="UP000078225">
    <property type="component" value="Unassembled WGS sequence"/>
</dbReference>
<dbReference type="InterPro" id="IPR018513">
    <property type="entry name" value="Cell_synthase_bac"/>
</dbReference>
<evidence type="ECO:0000256" key="9">
    <source>
        <dbReference type="ARBA" id="ARBA00022636"/>
    </source>
</evidence>
<dbReference type="STRING" id="1691903.A9B99_06585"/>
<sequence>MRFKRPLLATCLLCAASQASFAALQNKADALPDLPLPVSVQGNTPAVDVASITAANNSNQNVANTISFKDMGATTGLMISGQQLQNGLSFTLPGDLVITAAHLNLNLQLSAVSVPGENLQLMLNGQPLGAIPLDQLQQSKGFWNLDIPSSMIASHNNLSFQLKTGDDIINDTWSCQRELPANYRVTLMPSSALNYQGLWLDVRKNLSTFPRPFLDVKQMQRALLNVAFPENPDASVLTASAIVASQFGVMNSEKGTQFAAKYNELPPGNGILFGKPGDHIGPVVIADNSGPTLQVIDNPLNPAYKLLVVSGRNEAELRQAAWRLTQPGLPDTDTLQVPAITLAQRQAYDAPRWVNTQHPVKLSTLEANSGALVAHGIWHGANQLAFRAAPDLFMWDGTTIPLHLNYSFAQKTWIDDQHSFLNVSINGEFLKRLPASRGGIFTPVMDMLGLSSRQQNATVNIDPGTVFGNNQLGFWFGTSVRKNAPCSAMADDSIQSRVEGDSTLDFTHAWHFGQLPNLAWFTSAMFPFTRHADLAQTAVLLPPHPSSEDVTLLMDMMAQSGRDTGVAASFVQIYTGIPQQDAGQQRLADSDILAIGSLKNSNLIAPLLQGSLFSLNENTLEVEAPDAASRLISLLTGDWGRNYTDAASFLADNSAWRGFISLRSPWNAKRVVVLATATSSQGLQQLPVDMARQGFQSVASGDFTAVTGAGDVKTWRVGTQFITGDLPVWMRVLWYASQHIFYLALIVCLIALLSSTLLYQWLKKHAHQRLHGTSKHE</sequence>
<dbReference type="GO" id="GO:0030244">
    <property type="term" value="P:cellulose biosynthetic process"/>
    <property type="evidence" value="ECO:0007669"/>
    <property type="project" value="UniProtKB-KW"/>
</dbReference>
<dbReference type="UniPathway" id="UPA00694"/>
<keyword evidence="12 15" id="KW-1133">Transmembrane helix</keyword>
<comment type="subunit">
    <text evidence="5 15">Tightly associated with the cellulose synthase catalytic subunit.</text>
</comment>
<keyword evidence="15" id="KW-0732">Signal</keyword>